<dbReference type="EMBL" id="JBHSPA010000036">
    <property type="protein sequence ID" value="MFC5828264.1"/>
    <property type="molecule type" value="Genomic_DNA"/>
</dbReference>
<proteinExistence type="predicted"/>
<reference evidence="3" key="1">
    <citation type="journal article" date="2019" name="Int. J. Syst. Evol. Microbiol.">
        <title>The Global Catalogue of Microorganisms (GCM) 10K type strain sequencing project: providing services to taxonomists for standard genome sequencing and annotation.</title>
        <authorList>
            <consortium name="The Broad Institute Genomics Platform"/>
            <consortium name="The Broad Institute Genome Sequencing Center for Infectious Disease"/>
            <person name="Wu L."/>
            <person name="Ma J."/>
        </authorList>
    </citation>
    <scope>NUCLEOTIDE SEQUENCE [LARGE SCALE GENOMIC DNA]</scope>
    <source>
        <strain evidence="3">CCUG 53903</strain>
    </source>
</reference>
<feature type="transmembrane region" description="Helical" evidence="1">
    <location>
        <begin position="20"/>
        <end position="42"/>
    </location>
</feature>
<gene>
    <name evidence="2" type="ORF">ACFPZ3_30725</name>
</gene>
<feature type="transmembrane region" description="Helical" evidence="1">
    <location>
        <begin position="110"/>
        <end position="133"/>
    </location>
</feature>
<accession>A0ABW1CR69</accession>
<evidence type="ECO:0000256" key="1">
    <source>
        <dbReference type="SAM" id="Phobius"/>
    </source>
</evidence>
<organism evidence="2 3">
    <name type="scientific">Nonomuraea insulae</name>
    <dbReference type="NCBI Taxonomy" id="1616787"/>
    <lineage>
        <taxon>Bacteria</taxon>
        <taxon>Bacillati</taxon>
        <taxon>Actinomycetota</taxon>
        <taxon>Actinomycetes</taxon>
        <taxon>Streptosporangiales</taxon>
        <taxon>Streptosporangiaceae</taxon>
        <taxon>Nonomuraea</taxon>
    </lineage>
</organism>
<keyword evidence="3" id="KW-1185">Reference proteome</keyword>
<dbReference type="Proteomes" id="UP001596058">
    <property type="component" value="Unassembled WGS sequence"/>
</dbReference>
<keyword evidence="1" id="KW-1133">Transmembrane helix</keyword>
<comment type="caution">
    <text evidence="2">The sequence shown here is derived from an EMBL/GenBank/DDBJ whole genome shotgun (WGS) entry which is preliminary data.</text>
</comment>
<name>A0ABW1CR69_9ACTN</name>
<protein>
    <submittedName>
        <fullName evidence="2">Uncharacterized protein</fullName>
    </submittedName>
</protein>
<evidence type="ECO:0000313" key="2">
    <source>
        <dbReference type="EMBL" id="MFC5828264.1"/>
    </source>
</evidence>
<keyword evidence="1" id="KW-0472">Membrane</keyword>
<sequence>MTTPERDDDPAAGQDFGRVWSVLAHVVTPTTFIAALMIYFGALRANTSYSALGVHSSLLKFSFQDYALHSVSSLAEPLALTLLVILAALPAHALLVRFMTRHRAATKRAIVVLTALGTAGVLAGLIGAAGWWKPRTREPVVPMCLALGVFALGYAASLHARVYPRPRNTGWIIQRAVFVALLMLLLLWSLAVIAQTRGAEKAKEFQRKPFNLPGVVVYAPQRLHLEGPGITETTFPDEKAMYRYRYSGLSLLLHSDEKYFLLPACWWTTTTSPIQAITLPADSSLRLDFFSYTVLPTCPPGR</sequence>
<feature type="transmembrane region" description="Helical" evidence="1">
    <location>
        <begin position="172"/>
        <end position="194"/>
    </location>
</feature>
<evidence type="ECO:0000313" key="3">
    <source>
        <dbReference type="Proteomes" id="UP001596058"/>
    </source>
</evidence>
<feature type="transmembrane region" description="Helical" evidence="1">
    <location>
        <begin position="78"/>
        <end position="98"/>
    </location>
</feature>
<feature type="transmembrane region" description="Helical" evidence="1">
    <location>
        <begin position="139"/>
        <end position="160"/>
    </location>
</feature>
<keyword evidence="1" id="KW-0812">Transmembrane</keyword>
<dbReference type="RefSeq" id="WP_379517769.1">
    <property type="nucleotide sequence ID" value="NZ_JBHSPA010000036.1"/>
</dbReference>